<evidence type="ECO:0000256" key="1">
    <source>
        <dbReference type="SAM" id="SignalP"/>
    </source>
</evidence>
<gene>
    <name evidence="3" type="ORF">BT63DRAFT_295190</name>
</gene>
<dbReference type="InterPro" id="IPR018535">
    <property type="entry name" value="DUF1996"/>
</dbReference>
<evidence type="ECO:0000259" key="2">
    <source>
        <dbReference type="PROSITE" id="PS51212"/>
    </source>
</evidence>
<dbReference type="Proteomes" id="UP000799302">
    <property type="component" value="Unassembled WGS sequence"/>
</dbReference>
<evidence type="ECO:0000313" key="3">
    <source>
        <dbReference type="EMBL" id="KAF2667566.1"/>
    </source>
</evidence>
<dbReference type="AlphaFoldDB" id="A0A6A6U7E2"/>
<feature type="domain" description="WSC" evidence="2">
    <location>
        <begin position="366"/>
        <end position="463"/>
    </location>
</feature>
<organism evidence="3 4">
    <name type="scientific">Microthyrium microscopicum</name>
    <dbReference type="NCBI Taxonomy" id="703497"/>
    <lineage>
        <taxon>Eukaryota</taxon>
        <taxon>Fungi</taxon>
        <taxon>Dikarya</taxon>
        <taxon>Ascomycota</taxon>
        <taxon>Pezizomycotina</taxon>
        <taxon>Dothideomycetes</taxon>
        <taxon>Dothideomycetes incertae sedis</taxon>
        <taxon>Microthyriales</taxon>
        <taxon>Microthyriaceae</taxon>
        <taxon>Microthyrium</taxon>
    </lineage>
</organism>
<reference evidence="3" key="1">
    <citation type="journal article" date="2020" name="Stud. Mycol.">
        <title>101 Dothideomycetes genomes: a test case for predicting lifestyles and emergence of pathogens.</title>
        <authorList>
            <person name="Haridas S."/>
            <person name="Albert R."/>
            <person name="Binder M."/>
            <person name="Bloem J."/>
            <person name="Labutti K."/>
            <person name="Salamov A."/>
            <person name="Andreopoulos B."/>
            <person name="Baker S."/>
            <person name="Barry K."/>
            <person name="Bills G."/>
            <person name="Bluhm B."/>
            <person name="Cannon C."/>
            <person name="Castanera R."/>
            <person name="Culley D."/>
            <person name="Daum C."/>
            <person name="Ezra D."/>
            <person name="Gonzalez J."/>
            <person name="Henrissat B."/>
            <person name="Kuo A."/>
            <person name="Liang C."/>
            <person name="Lipzen A."/>
            <person name="Lutzoni F."/>
            <person name="Magnuson J."/>
            <person name="Mondo S."/>
            <person name="Nolan M."/>
            <person name="Ohm R."/>
            <person name="Pangilinan J."/>
            <person name="Park H.-J."/>
            <person name="Ramirez L."/>
            <person name="Alfaro M."/>
            <person name="Sun H."/>
            <person name="Tritt A."/>
            <person name="Yoshinaga Y."/>
            <person name="Zwiers L.-H."/>
            <person name="Turgeon B."/>
            <person name="Goodwin S."/>
            <person name="Spatafora J."/>
            <person name="Crous P."/>
            <person name="Grigoriev I."/>
        </authorList>
    </citation>
    <scope>NUCLEOTIDE SEQUENCE</scope>
    <source>
        <strain evidence="3">CBS 115976</strain>
    </source>
</reference>
<dbReference type="SMART" id="SM00321">
    <property type="entry name" value="WSC"/>
    <property type="match status" value="1"/>
</dbReference>
<sequence>MFFGRVSIVLLATSRPVLGFIRFGCGNNLVEERADPIVAPGQVAGHVHKIAGGSGFGFSMDYAQARSSSCSSCPIKEDFSNYWTPKLYYQYQNGTFQSVPTVGDSMADLNGGMTVYYLQRGPAADSKTLKAFPEGFRMLAGDSSKRSFSNDFAGQAISYSCLGGNQPETNAMPNYNCPGGLRAQVFFPSCWDGVNLDSTDHKSHLSYPSTGAYNSGGCPSTHPVQLISLFFEVLYDTNQFASMWYGQNHPFVFANGDPTGYGFHGDFVNGWDIGVLQNVVDQCDDLSAQGVVDACSAVTQFTQAEQNACRLPSQINEQVAGYLPALPGCNPVTPGPGPAAAASCPGAVRAVIGSGPSYFTDATSKGWAFQGCATDGSTRTLTDKTTLYTAGAGDTMTVETCLTFCQGYTFAGLEYGQECYCGNTVAADRAPQAGILGECNMKCKGDSTEFCGGPAALSLYKACASTSNCQNVPFEGSTGAINSTLPIANPVAVSSAPYSIISSTIPSWNYTGVASIPTPSTLLVLSTSVLAGKQPSVVPVSKPAAPVAVPVSEPVTSIAVPVPSVAVPVSPIALPASKSLATTAAPVAASSVCKAKTVTVIKQYTVYTHI</sequence>
<dbReference type="PANTHER" id="PTHR43662:SF3">
    <property type="entry name" value="DOMAIN PROTEIN, PUTATIVE (AFU_ORTHOLOGUE AFUA_6G11970)-RELATED"/>
    <property type="match status" value="1"/>
</dbReference>
<dbReference type="InterPro" id="IPR002889">
    <property type="entry name" value="WSC_carb-bd"/>
</dbReference>
<dbReference type="Pfam" id="PF09362">
    <property type="entry name" value="DUF1996"/>
    <property type="match status" value="1"/>
</dbReference>
<name>A0A6A6U7E2_9PEZI</name>
<keyword evidence="4" id="KW-1185">Reference proteome</keyword>
<dbReference type="PANTHER" id="PTHR43662">
    <property type="match status" value="1"/>
</dbReference>
<evidence type="ECO:0000313" key="4">
    <source>
        <dbReference type="Proteomes" id="UP000799302"/>
    </source>
</evidence>
<dbReference type="OrthoDB" id="74764at2759"/>
<proteinExistence type="predicted"/>
<dbReference type="PROSITE" id="PS51212">
    <property type="entry name" value="WSC"/>
    <property type="match status" value="1"/>
</dbReference>
<dbReference type="EMBL" id="MU004237">
    <property type="protein sequence ID" value="KAF2667566.1"/>
    <property type="molecule type" value="Genomic_DNA"/>
</dbReference>
<accession>A0A6A6U7E2</accession>
<feature type="signal peptide" evidence="1">
    <location>
        <begin position="1"/>
        <end position="19"/>
    </location>
</feature>
<protein>
    <submittedName>
        <fullName evidence="3">WSC-domain-containing protein</fullName>
    </submittedName>
</protein>
<dbReference type="Pfam" id="PF01822">
    <property type="entry name" value="WSC"/>
    <property type="match status" value="1"/>
</dbReference>
<feature type="chain" id="PRO_5025535264" evidence="1">
    <location>
        <begin position="20"/>
        <end position="610"/>
    </location>
</feature>
<keyword evidence="1" id="KW-0732">Signal</keyword>